<sequence length="186" mass="21321">MWWQTAAEVEEAVSYLEDKLCLPELVNYTFTHRSRLVRPVVSYDATALALSFLPAAGEESNAKDSTDDNYTYHHLRRDLCESISLCDRQFGSRYTVPSAHVTIARWALPPGLDREAELNTISQRAPRIVDQIESINRELQSDDWHRFGDPHQGEWWVGQETGLQLNKGRTWYGRDCSVYSGQGFNP</sequence>
<organism evidence="1 2">
    <name type="scientific">Penicillium capsulatum</name>
    <dbReference type="NCBI Taxonomy" id="69766"/>
    <lineage>
        <taxon>Eukaryota</taxon>
        <taxon>Fungi</taxon>
        <taxon>Dikarya</taxon>
        <taxon>Ascomycota</taxon>
        <taxon>Pezizomycotina</taxon>
        <taxon>Eurotiomycetes</taxon>
        <taxon>Eurotiomycetidae</taxon>
        <taxon>Eurotiales</taxon>
        <taxon>Aspergillaceae</taxon>
        <taxon>Penicillium</taxon>
    </lineage>
</organism>
<evidence type="ECO:0000313" key="2">
    <source>
        <dbReference type="Proteomes" id="UP001146351"/>
    </source>
</evidence>
<dbReference type="OrthoDB" id="2967263at2759"/>
<dbReference type="InterPro" id="IPR009097">
    <property type="entry name" value="Cyclic_Pdiesterase"/>
</dbReference>
<reference evidence="1" key="1">
    <citation type="submission" date="2022-11" db="EMBL/GenBank/DDBJ databases">
        <authorList>
            <person name="Petersen C."/>
        </authorList>
    </citation>
    <scope>NUCLEOTIDE SEQUENCE</scope>
    <source>
        <strain evidence="1">IBT 21917</strain>
    </source>
</reference>
<dbReference type="AlphaFoldDB" id="A0A9W9IH24"/>
<evidence type="ECO:0000313" key="1">
    <source>
        <dbReference type="EMBL" id="KAJ5178814.1"/>
    </source>
</evidence>
<keyword evidence="2" id="KW-1185">Reference proteome</keyword>
<gene>
    <name evidence="1" type="ORF">N7492_002024</name>
</gene>
<name>A0A9W9IH24_9EURO</name>
<dbReference type="SUPFAM" id="SSF55144">
    <property type="entry name" value="LigT-like"/>
    <property type="match status" value="1"/>
</dbReference>
<comment type="caution">
    <text evidence="1">The sequence shown here is derived from an EMBL/GenBank/DDBJ whole genome shotgun (WGS) entry which is preliminary data.</text>
</comment>
<dbReference type="Proteomes" id="UP001146351">
    <property type="component" value="Unassembled WGS sequence"/>
</dbReference>
<protein>
    <submittedName>
        <fullName evidence="1">Uncharacterized protein</fullName>
    </submittedName>
</protein>
<proteinExistence type="predicted"/>
<reference evidence="1" key="2">
    <citation type="journal article" date="2023" name="IMA Fungus">
        <title>Comparative genomic study of the Penicillium genus elucidates a diverse pangenome and 15 lateral gene transfer events.</title>
        <authorList>
            <person name="Petersen C."/>
            <person name="Sorensen T."/>
            <person name="Nielsen M.R."/>
            <person name="Sondergaard T.E."/>
            <person name="Sorensen J.L."/>
            <person name="Fitzpatrick D.A."/>
            <person name="Frisvad J.C."/>
            <person name="Nielsen K.L."/>
        </authorList>
    </citation>
    <scope>NUCLEOTIDE SEQUENCE</scope>
    <source>
        <strain evidence="1">IBT 21917</strain>
    </source>
</reference>
<accession>A0A9W9IH24</accession>
<dbReference type="EMBL" id="JAPQKO010000002">
    <property type="protein sequence ID" value="KAJ5178814.1"/>
    <property type="molecule type" value="Genomic_DNA"/>
</dbReference>